<gene>
    <name evidence="3" type="ORF">HMPREF0381_1619</name>
</gene>
<dbReference type="AlphaFoldDB" id="E6LNT4"/>
<dbReference type="HOGENOM" id="CLU_041901_0_0_9"/>
<dbReference type="eggNOG" id="COG1337">
    <property type="taxonomic scope" value="Bacteria"/>
</dbReference>
<dbReference type="InterPro" id="IPR005537">
    <property type="entry name" value="RAMP_III_fam"/>
</dbReference>
<dbReference type="PANTHER" id="PTHR35579">
    <property type="entry name" value="CRISPR SYSTEM CMS ENDORIBONUCLEASE CSM3"/>
    <property type="match status" value="1"/>
</dbReference>
<proteinExistence type="predicted"/>
<comment type="caution">
    <text evidence="3">The sequence shown here is derived from an EMBL/GenBank/DDBJ whole genome shotgun (WGS) entry which is preliminary data.</text>
</comment>
<dbReference type="PANTHER" id="PTHR35579:SF3">
    <property type="entry name" value="CRISPR SYSTEM CMS ENDORIBONUCLEASE CSM3"/>
    <property type="match status" value="1"/>
</dbReference>
<dbReference type="EMBL" id="AEPW01000065">
    <property type="protein sequence ID" value="EFU76500.1"/>
    <property type="molecule type" value="Genomic_DNA"/>
</dbReference>
<dbReference type="GO" id="GO:0051607">
    <property type="term" value="P:defense response to virus"/>
    <property type="evidence" value="ECO:0007669"/>
    <property type="project" value="UniProtKB-KW"/>
</dbReference>
<feature type="domain" description="CRISPR type III-associated protein" evidence="2">
    <location>
        <begin position="264"/>
        <end position="400"/>
    </location>
</feature>
<evidence type="ECO:0000313" key="4">
    <source>
        <dbReference type="Proteomes" id="UP000003434"/>
    </source>
</evidence>
<evidence type="ECO:0000259" key="2">
    <source>
        <dbReference type="Pfam" id="PF03787"/>
    </source>
</evidence>
<dbReference type="Proteomes" id="UP000003434">
    <property type="component" value="Unassembled WGS sequence"/>
</dbReference>
<protein>
    <submittedName>
        <fullName evidence="3">CRISPR-associated RAMP protein</fullName>
    </submittedName>
</protein>
<organism evidence="3 4">
    <name type="scientific">Lachnoanaerobaculum saburreum DSM 3986</name>
    <dbReference type="NCBI Taxonomy" id="887325"/>
    <lineage>
        <taxon>Bacteria</taxon>
        <taxon>Bacillati</taxon>
        <taxon>Bacillota</taxon>
        <taxon>Clostridia</taxon>
        <taxon>Lachnospirales</taxon>
        <taxon>Lachnospiraceae</taxon>
        <taxon>Lachnoanaerobaculum</taxon>
    </lineage>
</organism>
<accession>E6LNT4</accession>
<dbReference type="InterPro" id="IPR052216">
    <property type="entry name" value="CRISPR_Csm3_endoribonuclease"/>
</dbReference>
<sequence>MKDMLKKQYLKIEFTLLSPLSIGNGKNEKTDQDIVLNSRGIPYIPGSAVAGVFRDACKKVMGDEWTQRYFGNIRDNGNEAITESQFRVYDAYIQSEEYFVSRRDGVALDDYKYGIPGAKFDREILESGIIFRTFIERDMDTNESEEDDAFNKLAEVLHNIPIFFGSKISRGYGRVGNFKIFKKEFSFNTNQGSSWLDFDMYKDNCWKRSLEISKSDKDFLRNKKITLELALQGGISVRQYTTEIKEGVEQVPDMKQLIIRQKNETGDIEEVPVIPGTTWAGAIGHRMKLFYPNVIKYFGKGGEDGKIRSKIFFSESQLKNSVSKVISRNAIDRFTGSTVDGALFTEQIYYGGTTVLEIYFDLYKEIDLDFVKSLAVALSDLHEGLLAIGGGTSIGRGIFKVIKVNGSEFFGNGSELYKNILAYCKVEE</sequence>
<evidence type="ECO:0000313" key="3">
    <source>
        <dbReference type="EMBL" id="EFU76500.1"/>
    </source>
</evidence>
<evidence type="ECO:0000256" key="1">
    <source>
        <dbReference type="ARBA" id="ARBA00023118"/>
    </source>
</evidence>
<reference evidence="3 4" key="1">
    <citation type="submission" date="2010-12" db="EMBL/GenBank/DDBJ databases">
        <authorList>
            <person name="Muzny D."/>
            <person name="Qin X."/>
            <person name="Deng J."/>
            <person name="Jiang H."/>
            <person name="Liu Y."/>
            <person name="Qu J."/>
            <person name="Song X.-Z."/>
            <person name="Zhang L."/>
            <person name="Thornton R."/>
            <person name="Coyle M."/>
            <person name="Francisco L."/>
            <person name="Jackson L."/>
            <person name="Javaid M."/>
            <person name="Korchina V."/>
            <person name="Kovar C."/>
            <person name="Mata R."/>
            <person name="Mathew T."/>
            <person name="Ngo R."/>
            <person name="Nguyen L."/>
            <person name="Nguyen N."/>
            <person name="Okwuonu G."/>
            <person name="Ongeri F."/>
            <person name="Pham C."/>
            <person name="Simmons D."/>
            <person name="Wilczek-Boney K."/>
            <person name="Hale W."/>
            <person name="Jakkamsetti A."/>
            <person name="Pham P."/>
            <person name="Ruth R."/>
            <person name="San Lucas F."/>
            <person name="Warren J."/>
            <person name="Zhang J."/>
            <person name="Zhao Z."/>
            <person name="Zhou C."/>
            <person name="Zhu D."/>
            <person name="Lee S."/>
            <person name="Bess C."/>
            <person name="Blankenburg K."/>
            <person name="Forbes L."/>
            <person name="Fu Q."/>
            <person name="Gubbala S."/>
            <person name="Hirani K."/>
            <person name="Jayaseelan J.C."/>
            <person name="Lara F."/>
            <person name="Munidasa M."/>
            <person name="Palculict T."/>
            <person name="Patil S."/>
            <person name="Pu L.-L."/>
            <person name="Saada N."/>
            <person name="Tang L."/>
            <person name="Weissenberger G."/>
            <person name="Zhu Y."/>
            <person name="Hemphill L."/>
            <person name="Shang Y."/>
            <person name="Youmans B."/>
            <person name="Ayvaz T."/>
            <person name="Ross M."/>
            <person name="Santibanez J."/>
            <person name="Aqrawi P."/>
            <person name="Gross S."/>
            <person name="Joshi V."/>
            <person name="Fowler G."/>
            <person name="Nazareth L."/>
            <person name="Reid J."/>
            <person name="Worley K."/>
            <person name="Petrosino J."/>
            <person name="Highlander S."/>
            <person name="Gibbs R."/>
        </authorList>
    </citation>
    <scope>NUCLEOTIDE SEQUENCE [LARGE SCALE GENOMIC DNA]</scope>
    <source>
        <strain evidence="3 4">DSM 3986</strain>
    </source>
</reference>
<feature type="domain" description="CRISPR type III-associated protein" evidence="2">
    <location>
        <begin position="13"/>
        <end position="175"/>
    </location>
</feature>
<dbReference type="CDD" id="cd09726">
    <property type="entry name" value="RAMP_I_III"/>
    <property type="match status" value="2"/>
</dbReference>
<name>E6LNT4_9FIRM</name>
<dbReference type="RefSeq" id="WP_008751384.1">
    <property type="nucleotide sequence ID" value="NZ_GL622296.1"/>
</dbReference>
<keyword evidence="1" id="KW-0051">Antiviral defense</keyword>
<dbReference type="Pfam" id="PF03787">
    <property type="entry name" value="RAMPs"/>
    <property type="match status" value="2"/>
</dbReference>